<keyword evidence="1" id="KW-0472">Membrane</keyword>
<evidence type="ECO:0000313" key="2">
    <source>
        <dbReference type="Proteomes" id="UP000050640"/>
    </source>
</evidence>
<dbReference type="AlphaFoldDB" id="A0A0R3RZY9"/>
<organism evidence="2 3">
    <name type="scientific">Elaeophora elaphi</name>
    <dbReference type="NCBI Taxonomy" id="1147741"/>
    <lineage>
        <taxon>Eukaryota</taxon>
        <taxon>Metazoa</taxon>
        <taxon>Ecdysozoa</taxon>
        <taxon>Nematoda</taxon>
        <taxon>Chromadorea</taxon>
        <taxon>Rhabditida</taxon>
        <taxon>Spirurina</taxon>
        <taxon>Spiruromorpha</taxon>
        <taxon>Filarioidea</taxon>
        <taxon>Onchocercidae</taxon>
        <taxon>Elaeophora</taxon>
    </lineage>
</organism>
<name>A0A0R3RZY9_9BILA</name>
<keyword evidence="1" id="KW-1133">Transmembrane helix</keyword>
<keyword evidence="2" id="KW-1185">Reference proteome</keyword>
<evidence type="ECO:0000313" key="3">
    <source>
        <dbReference type="WBParaSite" id="EEL_0000791301-mRNA-1"/>
    </source>
</evidence>
<dbReference type="Proteomes" id="UP000050640">
    <property type="component" value="Unplaced"/>
</dbReference>
<sequence length="145" mass="16142">MNLSQVGSDQWLLLSGIEESDCSGDENDWIKPTIIGYLVGQLIGLIFDLLVISVFKLIMICFTAIQCRNLSELELNGFKSSDALVTGDWRIEDEGDGNCDAVEEASWGRYFFRGMIVGFLIGLTGGVLLGFLCWQIRIYKEGCEL</sequence>
<keyword evidence="1" id="KW-0812">Transmembrane</keyword>
<feature type="transmembrane region" description="Helical" evidence="1">
    <location>
        <begin position="110"/>
        <end position="134"/>
    </location>
</feature>
<evidence type="ECO:0000256" key="1">
    <source>
        <dbReference type="SAM" id="Phobius"/>
    </source>
</evidence>
<accession>A0A0R3RZY9</accession>
<proteinExistence type="predicted"/>
<feature type="transmembrane region" description="Helical" evidence="1">
    <location>
        <begin position="42"/>
        <end position="65"/>
    </location>
</feature>
<reference evidence="3" key="1">
    <citation type="submission" date="2017-02" db="UniProtKB">
        <authorList>
            <consortium name="WormBaseParasite"/>
        </authorList>
    </citation>
    <scope>IDENTIFICATION</scope>
</reference>
<dbReference type="WBParaSite" id="EEL_0000791301-mRNA-1">
    <property type="protein sequence ID" value="EEL_0000791301-mRNA-1"/>
    <property type="gene ID" value="EEL_0000791301"/>
</dbReference>
<protein>
    <submittedName>
        <fullName evidence="3">Transmembrane protein</fullName>
    </submittedName>
</protein>